<proteinExistence type="predicted"/>
<dbReference type="RefSeq" id="WP_183627354.1">
    <property type="nucleotide sequence ID" value="NZ_JACIDX010000014.1"/>
</dbReference>
<dbReference type="SUPFAM" id="SSF48498">
    <property type="entry name" value="Tetracyclin repressor-like, C-terminal domain"/>
    <property type="match status" value="1"/>
</dbReference>
<name>A0A7W6G7M4_9SPHN</name>
<dbReference type="Pfam" id="PF00440">
    <property type="entry name" value="TetR_N"/>
    <property type="match status" value="1"/>
</dbReference>
<feature type="domain" description="HTH tetR-type" evidence="3">
    <location>
        <begin position="17"/>
        <end position="77"/>
    </location>
</feature>
<protein>
    <submittedName>
        <fullName evidence="4">AcrR family transcriptional regulator</fullName>
    </submittedName>
</protein>
<evidence type="ECO:0000313" key="4">
    <source>
        <dbReference type="EMBL" id="MBB3956471.1"/>
    </source>
</evidence>
<dbReference type="PANTHER" id="PTHR30328">
    <property type="entry name" value="TRANSCRIPTIONAL REPRESSOR"/>
    <property type="match status" value="1"/>
</dbReference>
<dbReference type="PROSITE" id="PS50977">
    <property type="entry name" value="HTH_TETR_2"/>
    <property type="match status" value="1"/>
</dbReference>
<sequence length="214" mass="24121">MTPAPSDGKKRKQRDAEATREAILQVATEEYARVGLHGARVEEIASRTATSKHMIYYYFGSKEGLYRAVLEKAYADFRSAETAVDYDAMDPVAALEQLIGISFDTHRANPHIIRIIMSENLDQGSHLAADDQTVQRAKVLDITRSILNRGKQAGVFADDATPLHLHMSLSALCFHFHSNRYTFGTIFAVDYENPAFVEERRAEVIRTLMKRCLK</sequence>
<dbReference type="PANTHER" id="PTHR30328:SF54">
    <property type="entry name" value="HTH-TYPE TRANSCRIPTIONAL REPRESSOR SCO4008"/>
    <property type="match status" value="1"/>
</dbReference>
<dbReference type="AlphaFoldDB" id="A0A7W6G7M4"/>
<dbReference type="GO" id="GO:0003677">
    <property type="term" value="F:DNA binding"/>
    <property type="evidence" value="ECO:0007669"/>
    <property type="project" value="UniProtKB-UniRule"/>
</dbReference>
<organism evidence="4 5">
    <name type="scientific">Novosphingobium sediminicola</name>
    <dbReference type="NCBI Taxonomy" id="563162"/>
    <lineage>
        <taxon>Bacteria</taxon>
        <taxon>Pseudomonadati</taxon>
        <taxon>Pseudomonadota</taxon>
        <taxon>Alphaproteobacteria</taxon>
        <taxon>Sphingomonadales</taxon>
        <taxon>Sphingomonadaceae</taxon>
        <taxon>Novosphingobium</taxon>
    </lineage>
</organism>
<dbReference type="Gene3D" id="1.10.357.10">
    <property type="entry name" value="Tetracycline Repressor, domain 2"/>
    <property type="match status" value="1"/>
</dbReference>
<dbReference type="InterPro" id="IPR009057">
    <property type="entry name" value="Homeodomain-like_sf"/>
</dbReference>
<dbReference type="InterPro" id="IPR041474">
    <property type="entry name" value="NicS_C"/>
</dbReference>
<dbReference type="InterPro" id="IPR001647">
    <property type="entry name" value="HTH_TetR"/>
</dbReference>
<dbReference type="EMBL" id="JACIDX010000014">
    <property type="protein sequence ID" value="MBB3956471.1"/>
    <property type="molecule type" value="Genomic_DNA"/>
</dbReference>
<evidence type="ECO:0000256" key="1">
    <source>
        <dbReference type="ARBA" id="ARBA00023125"/>
    </source>
</evidence>
<feature type="DNA-binding region" description="H-T-H motif" evidence="2">
    <location>
        <begin position="40"/>
        <end position="59"/>
    </location>
</feature>
<keyword evidence="1 2" id="KW-0238">DNA-binding</keyword>
<dbReference type="Pfam" id="PF17938">
    <property type="entry name" value="TetR_C_29"/>
    <property type="match status" value="1"/>
</dbReference>
<evidence type="ECO:0000313" key="5">
    <source>
        <dbReference type="Proteomes" id="UP000548867"/>
    </source>
</evidence>
<dbReference type="Proteomes" id="UP000548867">
    <property type="component" value="Unassembled WGS sequence"/>
</dbReference>
<evidence type="ECO:0000259" key="3">
    <source>
        <dbReference type="PROSITE" id="PS50977"/>
    </source>
</evidence>
<reference evidence="4 5" key="1">
    <citation type="submission" date="2020-08" db="EMBL/GenBank/DDBJ databases">
        <title>Genomic Encyclopedia of Type Strains, Phase IV (KMG-IV): sequencing the most valuable type-strain genomes for metagenomic binning, comparative biology and taxonomic classification.</title>
        <authorList>
            <person name="Goeker M."/>
        </authorList>
    </citation>
    <scope>NUCLEOTIDE SEQUENCE [LARGE SCALE GENOMIC DNA]</scope>
    <source>
        <strain evidence="4 5">DSM 27057</strain>
    </source>
</reference>
<keyword evidence="5" id="KW-1185">Reference proteome</keyword>
<accession>A0A7W6G7M4</accession>
<dbReference type="InterPro" id="IPR050109">
    <property type="entry name" value="HTH-type_TetR-like_transc_reg"/>
</dbReference>
<evidence type="ECO:0000256" key="2">
    <source>
        <dbReference type="PROSITE-ProRule" id="PRU00335"/>
    </source>
</evidence>
<dbReference type="PRINTS" id="PR00455">
    <property type="entry name" value="HTHTETR"/>
</dbReference>
<dbReference type="InterPro" id="IPR036271">
    <property type="entry name" value="Tet_transcr_reg_TetR-rel_C_sf"/>
</dbReference>
<dbReference type="SUPFAM" id="SSF46689">
    <property type="entry name" value="Homeodomain-like"/>
    <property type="match status" value="1"/>
</dbReference>
<gene>
    <name evidence="4" type="ORF">GGR38_003436</name>
</gene>
<comment type="caution">
    <text evidence="4">The sequence shown here is derived from an EMBL/GenBank/DDBJ whole genome shotgun (WGS) entry which is preliminary data.</text>
</comment>